<dbReference type="Gene3D" id="3.40.50.1110">
    <property type="entry name" value="SGNH hydrolase"/>
    <property type="match status" value="1"/>
</dbReference>
<name>A0A167WYM4_9HYPO</name>
<accession>A0A167WYM4</accession>
<dbReference type="PANTHER" id="PTHR30383">
    <property type="entry name" value="THIOESTERASE 1/PROTEASE 1/LYSOPHOSPHOLIPASE L1"/>
    <property type="match status" value="1"/>
</dbReference>
<dbReference type="AlphaFoldDB" id="A0A167WYM4"/>
<dbReference type="PANTHER" id="PTHR30383:SF19">
    <property type="entry name" value="FIBRONECTIN TYPE-III DOMAIN-CONTAINING PROTEIN"/>
    <property type="match status" value="1"/>
</dbReference>
<feature type="compositionally biased region" description="Basic and acidic residues" evidence="1">
    <location>
        <begin position="190"/>
        <end position="210"/>
    </location>
</feature>
<protein>
    <submittedName>
        <fullName evidence="2">Lipase, gdsl</fullName>
    </submittedName>
</protein>
<comment type="caution">
    <text evidence="2">The sequence shown here is derived from an EMBL/GenBank/DDBJ whole genome shotgun (WGS) entry which is preliminary data.</text>
</comment>
<dbReference type="Proteomes" id="UP000076874">
    <property type="component" value="Unassembled WGS sequence"/>
</dbReference>
<reference evidence="2 3" key="1">
    <citation type="journal article" date="2016" name="Genome Biol. Evol.">
        <title>Divergent and convergent evolution of fungal pathogenicity.</title>
        <authorList>
            <person name="Shang Y."/>
            <person name="Xiao G."/>
            <person name="Zheng P."/>
            <person name="Cen K."/>
            <person name="Zhan S."/>
            <person name="Wang C."/>
        </authorList>
    </citation>
    <scope>NUCLEOTIDE SEQUENCE [LARGE SCALE GENOMIC DNA]</scope>
    <source>
        <strain evidence="2 3">RCEF 264</strain>
    </source>
</reference>
<keyword evidence="3" id="KW-1185">Reference proteome</keyword>
<dbReference type="GO" id="GO:0004622">
    <property type="term" value="F:phosphatidylcholine lysophospholipase activity"/>
    <property type="evidence" value="ECO:0007669"/>
    <property type="project" value="TreeGrafter"/>
</dbReference>
<dbReference type="InterPro" id="IPR051532">
    <property type="entry name" value="Ester_Hydrolysis_Enzymes"/>
</dbReference>
<dbReference type="InterPro" id="IPR036514">
    <property type="entry name" value="SGNH_hydro_sf"/>
</dbReference>
<dbReference type="EMBL" id="AZHD01000004">
    <property type="protein sequence ID" value="OAA64328.1"/>
    <property type="molecule type" value="Genomic_DNA"/>
</dbReference>
<proteinExistence type="predicted"/>
<dbReference type="CDD" id="cd00229">
    <property type="entry name" value="SGNH_hydrolase"/>
    <property type="match status" value="1"/>
</dbReference>
<organism evidence="2 3">
    <name type="scientific">Niveomyces insectorum RCEF 264</name>
    <dbReference type="NCBI Taxonomy" id="1081102"/>
    <lineage>
        <taxon>Eukaryota</taxon>
        <taxon>Fungi</taxon>
        <taxon>Dikarya</taxon>
        <taxon>Ascomycota</taxon>
        <taxon>Pezizomycotina</taxon>
        <taxon>Sordariomycetes</taxon>
        <taxon>Hypocreomycetidae</taxon>
        <taxon>Hypocreales</taxon>
        <taxon>Cordycipitaceae</taxon>
        <taxon>Niveomyces</taxon>
    </lineage>
</organism>
<evidence type="ECO:0000256" key="1">
    <source>
        <dbReference type="SAM" id="MobiDB-lite"/>
    </source>
</evidence>
<evidence type="ECO:0000313" key="3">
    <source>
        <dbReference type="Proteomes" id="UP000076874"/>
    </source>
</evidence>
<evidence type="ECO:0000313" key="2">
    <source>
        <dbReference type="EMBL" id="OAA64328.1"/>
    </source>
</evidence>
<gene>
    <name evidence="2" type="ORF">SPI_02975</name>
</gene>
<feature type="region of interest" description="Disordered" evidence="1">
    <location>
        <begin position="173"/>
        <end position="210"/>
    </location>
</feature>
<dbReference type="SUPFAM" id="SSF52266">
    <property type="entry name" value="SGNH hydrolase"/>
    <property type="match status" value="1"/>
</dbReference>
<dbReference type="OrthoDB" id="408760at2759"/>
<sequence length="221" mass="24752">MAHKPLRILCFGDSLTGGYTCYGTQYHPYAETLVAKLRAAFPGLQVEVDVDGKDGGVTSDFLGQRAWSYAILKKSKVLALTVPELGTTRSSDMLARLDARRDQLNALIEGYTRKNFYAFDFKSAFSFRAMSDEERDRYWDDGVHFTAAGYDAMGEKVADAFLGILRREEEAAAADSASRQGVRPARPKKSFKDDDKPFEEEHGSPQDLRRGYVVVRRADLD</sequence>